<gene>
    <name evidence="1" type="ORF">LMG18095_04534</name>
</gene>
<dbReference type="RefSeq" id="WP_316852202.1">
    <property type="nucleotide sequence ID" value="NZ_CATZAR010000023.1"/>
</dbReference>
<protein>
    <recommendedName>
        <fullName evidence="3">Bacterial shufflon protein N-terminal domain-containing protein</fullName>
    </recommendedName>
</protein>
<dbReference type="EMBL" id="CATZAR010000023">
    <property type="protein sequence ID" value="CAJ0806995.1"/>
    <property type="molecule type" value="Genomic_DNA"/>
</dbReference>
<reference evidence="1 2" key="1">
    <citation type="submission" date="2023-07" db="EMBL/GenBank/DDBJ databases">
        <authorList>
            <person name="Peeters C."/>
        </authorList>
    </citation>
    <scope>NUCLEOTIDE SEQUENCE [LARGE SCALE GENOMIC DNA]</scope>
    <source>
        <strain evidence="1 2">LMG 18095</strain>
    </source>
</reference>
<comment type="caution">
    <text evidence="1">The sequence shown here is derived from an EMBL/GenBank/DDBJ whole genome shotgun (WGS) entry which is preliminary data.</text>
</comment>
<keyword evidence="2" id="KW-1185">Reference proteome</keyword>
<evidence type="ECO:0008006" key="3">
    <source>
        <dbReference type="Google" id="ProtNLM"/>
    </source>
</evidence>
<sequence length="432" mass="43827">MMLEMALYLVIAALIAGTIQLPAEIQQIETNQAIASGQYATQVRTAINKYVAGNQTGIVAGSVPGFANPLAPTVSELIATQYLPTGFGLRTALGQTLITQLTPQNCPGANCEIPGISYASAALNDESGMPRIPLVGIAASTIGSDGLISFPSNPAVLTGSGGSTTPNPAAGAPAAILGIRVGFGSFGFQDIVASGVNGPCITITSSNGQIAVRCNGSVTVTDGTNTSTMNAAGFSTPTGTVTTNNLVTSGDNYLNGTATPGAACSATGSIRTSTTGTGLVICNGTAHVWEPIGTAVVNITNGMPCTNNGQIATDATNVGYICKNNQYVMINNAVGRFAVNRQIKNVTDGMTFAKDSCPGGTPWALFTPGTFLVNSTGYVNPPIEGNLFTAIDQGATWYAQASGRSSAGWYSGNDTANLGGQLVGTFTTGCQY</sequence>
<evidence type="ECO:0000313" key="1">
    <source>
        <dbReference type="EMBL" id="CAJ0806995.1"/>
    </source>
</evidence>
<proteinExistence type="predicted"/>
<organism evidence="1 2">
    <name type="scientific">Ralstonia thomasii</name>
    <dbReference type="NCBI Taxonomy" id="3058596"/>
    <lineage>
        <taxon>Bacteria</taxon>
        <taxon>Pseudomonadati</taxon>
        <taxon>Pseudomonadota</taxon>
        <taxon>Betaproteobacteria</taxon>
        <taxon>Burkholderiales</taxon>
        <taxon>Burkholderiaceae</taxon>
        <taxon>Ralstonia</taxon>
    </lineage>
</organism>
<evidence type="ECO:0000313" key="2">
    <source>
        <dbReference type="Proteomes" id="UP001189773"/>
    </source>
</evidence>
<accession>A0ABM9JXY1</accession>
<dbReference type="Proteomes" id="UP001189773">
    <property type="component" value="Unassembled WGS sequence"/>
</dbReference>
<name>A0ABM9JXY1_9RALS</name>